<keyword evidence="9" id="KW-1185">Reference proteome</keyword>
<dbReference type="SUPFAM" id="SSF64153">
    <property type="entry name" value="YjeF N-terminal domain-like"/>
    <property type="match status" value="1"/>
</dbReference>
<dbReference type="Proteomes" id="UP000509704">
    <property type="component" value="Chromosome 2"/>
</dbReference>
<evidence type="ECO:0000256" key="1">
    <source>
        <dbReference type="ARBA" id="ARBA00004201"/>
    </source>
</evidence>
<evidence type="ECO:0000259" key="6">
    <source>
        <dbReference type="PROSITE" id="PS51385"/>
    </source>
</evidence>
<dbReference type="InterPro" id="IPR004443">
    <property type="entry name" value="YjeF_N_dom"/>
</dbReference>
<proteinExistence type="inferred from homology"/>
<sequence length="553" mass="62009">MLQFIGFGVQVELRDGKLIQGKIAKATSKGLTLNDVKFGDGGTSQAFKVRASRLKDLKVLTVPPSKKEFEAHKQEQQQGQQQEEQTKELDWQDDEVSKIKLQDDFDFEGNLRMFNKKDVFAELKQKDEIDPQNRLVSHNVRQTSAHSQTKLQIDEMVIPNAKNDAWDQLSFEADNGDDEVDDEDDDDDEDEDDYDTNETTSAQYMPVTKSINITHLLHKASSGNKEKDKDQEQMLSQLEHLLMNQSRSNSFSNVPSPSSKPALLKTKDTKRVVPMATPVQLLEIERVNSEQYGISSSIMLECFALNASFFLKQKLGGRARLRLNNSNPGPLVIILASDSTRSGSRAMALGRHLCQSGHIRVIALLTCTSNDLQDSHVKEQLEIFKKCGGKTVNSISALENAIEKLNSPVEMIIDAMQGFDCNLSDLYENSYLAEDYDNFASSVKGRITAMISWCNQTLNKNAKQIWSLDIPSGYDSGSGLRNFDLAVQATGILSTEWPLTSILNIKADLLLRLQECVVINMGTPQRIYSQRTSLRKFQACDLFATEGYQSLEL</sequence>
<feature type="domain" description="DFDF" evidence="7">
    <location>
        <begin position="93"/>
        <end position="129"/>
    </location>
</feature>
<dbReference type="GO" id="GO:0000932">
    <property type="term" value="C:P-body"/>
    <property type="evidence" value="ECO:0007669"/>
    <property type="project" value="UniProtKB-SubCell"/>
</dbReference>
<evidence type="ECO:0000313" key="9">
    <source>
        <dbReference type="Proteomes" id="UP000509704"/>
    </source>
</evidence>
<dbReference type="AlphaFoldDB" id="A0A7H9B042"/>
<dbReference type="CDD" id="cd22576">
    <property type="entry name" value="Edc3_Lsm"/>
    <property type="match status" value="1"/>
</dbReference>
<dbReference type="Pfam" id="PF09532">
    <property type="entry name" value="FDF"/>
    <property type="match status" value="1"/>
</dbReference>
<organism evidence="8 9">
    <name type="scientific">Zygotorulaspora mrakii</name>
    <name type="common">Zygosaccharomyces mrakii</name>
    <dbReference type="NCBI Taxonomy" id="42260"/>
    <lineage>
        <taxon>Eukaryota</taxon>
        <taxon>Fungi</taxon>
        <taxon>Dikarya</taxon>
        <taxon>Ascomycota</taxon>
        <taxon>Saccharomycotina</taxon>
        <taxon>Saccharomycetes</taxon>
        <taxon>Saccharomycetales</taxon>
        <taxon>Saccharomycetaceae</taxon>
        <taxon>Zygotorulaspora</taxon>
    </lineage>
</organism>
<evidence type="ECO:0000256" key="3">
    <source>
        <dbReference type="ARBA" id="ARBA00015797"/>
    </source>
</evidence>
<feature type="domain" description="YjeF N-terminal" evidence="6">
    <location>
        <begin position="281"/>
        <end position="529"/>
    </location>
</feature>
<comment type="similarity">
    <text evidence="2">Belongs to the EDC3 family.</text>
</comment>
<dbReference type="PROSITE" id="PS51512">
    <property type="entry name" value="DFDF"/>
    <property type="match status" value="1"/>
</dbReference>
<dbReference type="GO" id="GO:0031087">
    <property type="term" value="P:deadenylation-independent decapping of nuclear-transcribed mRNA"/>
    <property type="evidence" value="ECO:0007669"/>
    <property type="project" value="TreeGrafter"/>
</dbReference>
<dbReference type="GO" id="GO:0033962">
    <property type="term" value="P:P-body assembly"/>
    <property type="evidence" value="ECO:0007669"/>
    <property type="project" value="TreeGrafter"/>
</dbReference>
<feature type="region of interest" description="Disordered" evidence="5">
    <location>
        <begin position="172"/>
        <end position="203"/>
    </location>
</feature>
<dbReference type="EMBL" id="CP058605">
    <property type="protein sequence ID" value="QLG71349.1"/>
    <property type="molecule type" value="Genomic_DNA"/>
</dbReference>
<evidence type="ECO:0000256" key="4">
    <source>
        <dbReference type="ARBA" id="ARBA00022490"/>
    </source>
</evidence>
<dbReference type="SMART" id="SM01199">
    <property type="entry name" value="FDF"/>
    <property type="match status" value="1"/>
</dbReference>
<name>A0A7H9B042_ZYGMR</name>
<dbReference type="Gene3D" id="3.40.50.10260">
    <property type="entry name" value="YjeF N-terminal domain"/>
    <property type="match status" value="1"/>
</dbReference>
<keyword evidence="4" id="KW-0963">Cytoplasm</keyword>
<dbReference type="GeneID" id="59235010"/>
<protein>
    <recommendedName>
        <fullName evidence="3">Enhancer of mRNA-decapping protein 3</fullName>
    </recommendedName>
</protein>
<evidence type="ECO:0000313" key="8">
    <source>
        <dbReference type="EMBL" id="QLG71349.1"/>
    </source>
</evidence>
<feature type="region of interest" description="Disordered" evidence="5">
    <location>
        <begin position="67"/>
        <end position="89"/>
    </location>
</feature>
<dbReference type="InterPro" id="IPR019050">
    <property type="entry name" value="FDF_dom"/>
</dbReference>
<accession>A0A7H9B042</accession>
<dbReference type="PANTHER" id="PTHR13612:SF0">
    <property type="entry name" value="ENHANCER OF MRNA-DECAPPING PROTEIN 3"/>
    <property type="match status" value="1"/>
</dbReference>
<comment type="subcellular location">
    <subcellularLocation>
        <location evidence="1">Cytoplasm</location>
        <location evidence="1">P-body</location>
    </subcellularLocation>
</comment>
<dbReference type="RefSeq" id="XP_037143077.1">
    <property type="nucleotide sequence ID" value="XM_037287182.1"/>
</dbReference>
<gene>
    <name evidence="8" type="ORF">HG535_0B03890</name>
</gene>
<dbReference type="InterPro" id="IPR036652">
    <property type="entry name" value="YjeF_N_dom_sf"/>
</dbReference>
<dbReference type="GO" id="GO:0003729">
    <property type="term" value="F:mRNA binding"/>
    <property type="evidence" value="ECO:0007669"/>
    <property type="project" value="TreeGrafter"/>
</dbReference>
<feature type="compositionally biased region" description="Acidic residues" evidence="5">
    <location>
        <begin position="174"/>
        <end position="196"/>
    </location>
</feature>
<dbReference type="KEGG" id="zmk:HG535_0B03890"/>
<dbReference type="Pfam" id="PF03853">
    <property type="entry name" value="YjeF_N"/>
    <property type="match status" value="1"/>
</dbReference>
<dbReference type="OrthoDB" id="10030313at2759"/>
<reference evidence="8 9" key="1">
    <citation type="submission" date="2020-07" db="EMBL/GenBank/DDBJ databases">
        <title>The yeast mating-type switching endonuclease HO is a domesticated member of an unorthodox homing genetic element family.</title>
        <authorList>
            <person name="Coughlan A.Y."/>
            <person name="Lombardi L."/>
            <person name="Braun-Galleani S."/>
            <person name="Martos A.R."/>
            <person name="Galeote V."/>
            <person name="Bigey F."/>
            <person name="Dequin S."/>
            <person name="Byrne K.P."/>
            <person name="Wolfe K.H."/>
        </authorList>
    </citation>
    <scope>NUCLEOTIDE SEQUENCE [LARGE SCALE GENOMIC DNA]</scope>
    <source>
        <strain evidence="8 9">NRRL Y-6702</strain>
    </source>
</reference>
<evidence type="ECO:0000256" key="2">
    <source>
        <dbReference type="ARBA" id="ARBA00006610"/>
    </source>
</evidence>
<evidence type="ECO:0000256" key="5">
    <source>
        <dbReference type="SAM" id="MobiDB-lite"/>
    </source>
</evidence>
<dbReference type="InterPro" id="IPR025762">
    <property type="entry name" value="DFDF"/>
</dbReference>
<dbReference type="PROSITE" id="PS51385">
    <property type="entry name" value="YJEF_N"/>
    <property type="match status" value="1"/>
</dbReference>
<evidence type="ECO:0000259" key="7">
    <source>
        <dbReference type="PROSITE" id="PS51512"/>
    </source>
</evidence>
<dbReference type="PANTHER" id="PTHR13612">
    <property type="entry name" value="ENHANCER OF MRNA-DECAPPING PROTEIN 3"/>
    <property type="match status" value="1"/>
</dbReference>